<evidence type="ECO:0000256" key="7">
    <source>
        <dbReference type="ARBA" id="ARBA00022989"/>
    </source>
</evidence>
<dbReference type="GO" id="GO:0005886">
    <property type="term" value="C:plasma membrane"/>
    <property type="evidence" value="ECO:0007669"/>
    <property type="project" value="UniProtKB-SubCell"/>
</dbReference>
<sequence>MSQSPAIKTNNELTYKKKMRPSERRNLWIGRIFIWIMIVLTMFPIVAIFSASLAKGDTFTQTTFFPAEWGFQNYTKVIKETDFLLWVKNSLIICTSVATIQILITLPAAFSFSRLRFKGRRNGLMSLLILQMFPAMMAIPAILAIAYRLEAMDNIFMLIILLSAGSAYNIWLLKGFIDGIPKDLDEAAFVDGATTWQMFTRIILPLTKNMLLVIFLFSFIGVYSEFILTSALMKDSSTQTVATGLRTFINNNFSANWTQYSAAAIMASLPVVIIFVSLQKFISKGLVAGAVKG</sequence>
<feature type="transmembrane region" description="Helical" evidence="9">
    <location>
        <begin position="260"/>
        <end position="278"/>
    </location>
</feature>
<reference evidence="11 12" key="1">
    <citation type="submission" date="2016-11" db="EMBL/GenBank/DDBJ databases">
        <authorList>
            <person name="Jaros S."/>
            <person name="Januszkiewicz K."/>
            <person name="Wedrychowicz H."/>
        </authorList>
    </citation>
    <scope>NUCLEOTIDE SEQUENCE [LARGE SCALE GENOMIC DNA]</scope>
    <source>
        <strain evidence="11 12">DSM 21864</strain>
    </source>
</reference>
<proteinExistence type="inferred from homology"/>
<keyword evidence="5" id="KW-0762">Sugar transport</keyword>
<evidence type="ECO:0000256" key="1">
    <source>
        <dbReference type="ARBA" id="ARBA00004651"/>
    </source>
</evidence>
<evidence type="ECO:0000313" key="11">
    <source>
        <dbReference type="EMBL" id="SHI42780.1"/>
    </source>
</evidence>
<feature type="transmembrane region" description="Helical" evidence="9">
    <location>
        <begin position="211"/>
        <end position="233"/>
    </location>
</feature>
<dbReference type="RefSeq" id="WP_073003720.1">
    <property type="nucleotide sequence ID" value="NZ_FQZO01000001.1"/>
</dbReference>
<comment type="similarity">
    <text evidence="2">Belongs to the binding-protein-dependent transport system permease family. MalFG subfamily.</text>
</comment>
<gene>
    <name evidence="11" type="ORF">SAMN05444401_0603</name>
</gene>
<organism evidence="11 12">
    <name type="scientific">Clostridium amylolyticum</name>
    <dbReference type="NCBI Taxonomy" id="1121298"/>
    <lineage>
        <taxon>Bacteria</taxon>
        <taxon>Bacillati</taxon>
        <taxon>Bacillota</taxon>
        <taxon>Clostridia</taxon>
        <taxon>Eubacteriales</taxon>
        <taxon>Clostridiaceae</taxon>
        <taxon>Clostridium</taxon>
    </lineage>
</organism>
<evidence type="ECO:0000313" key="12">
    <source>
        <dbReference type="Proteomes" id="UP000184080"/>
    </source>
</evidence>
<keyword evidence="3 9" id="KW-0813">Transport</keyword>
<evidence type="ECO:0000256" key="3">
    <source>
        <dbReference type="ARBA" id="ARBA00022448"/>
    </source>
</evidence>
<accession>A0A1M6B275</accession>
<protein>
    <submittedName>
        <fullName evidence="11">Carbohydrate ABC transporter membrane protein 2, CUT1 family</fullName>
    </submittedName>
</protein>
<dbReference type="Proteomes" id="UP000184080">
    <property type="component" value="Unassembled WGS sequence"/>
</dbReference>
<keyword evidence="4" id="KW-1003">Cell membrane</keyword>
<name>A0A1M6B275_9CLOT</name>
<dbReference type="GO" id="GO:0042956">
    <property type="term" value="P:maltodextrin transmembrane transport"/>
    <property type="evidence" value="ECO:0007669"/>
    <property type="project" value="TreeGrafter"/>
</dbReference>
<dbReference type="InterPro" id="IPR050901">
    <property type="entry name" value="BP-dep_ABC_trans_perm"/>
</dbReference>
<dbReference type="Gene3D" id="1.10.3720.10">
    <property type="entry name" value="MetI-like"/>
    <property type="match status" value="1"/>
</dbReference>
<dbReference type="STRING" id="1121298.SAMN05444401_0603"/>
<comment type="subcellular location">
    <subcellularLocation>
        <location evidence="1 9">Cell membrane</location>
        <topology evidence="1 9">Multi-pass membrane protein</topology>
    </subcellularLocation>
</comment>
<evidence type="ECO:0000256" key="8">
    <source>
        <dbReference type="ARBA" id="ARBA00023136"/>
    </source>
</evidence>
<feature type="transmembrane region" description="Helical" evidence="9">
    <location>
        <begin position="155"/>
        <end position="173"/>
    </location>
</feature>
<evidence type="ECO:0000256" key="6">
    <source>
        <dbReference type="ARBA" id="ARBA00022692"/>
    </source>
</evidence>
<evidence type="ECO:0000256" key="2">
    <source>
        <dbReference type="ARBA" id="ARBA00009047"/>
    </source>
</evidence>
<keyword evidence="6 9" id="KW-0812">Transmembrane</keyword>
<dbReference type="SUPFAM" id="SSF161098">
    <property type="entry name" value="MetI-like"/>
    <property type="match status" value="1"/>
</dbReference>
<dbReference type="InterPro" id="IPR035906">
    <property type="entry name" value="MetI-like_sf"/>
</dbReference>
<evidence type="ECO:0000256" key="9">
    <source>
        <dbReference type="RuleBase" id="RU363032"/>
    </source>
</evidence>
<evidence type="ECO:0000256" key="5">
    <source>
        <dbReference type="ARBA" id="ARBA00022597"/>
    </source>
</evidence>
<dbReference type="PANTHER" id="PTHR32243:SF50">
    <property type="entry name" value="MALTOSE_MALTODEXTRIN TRANSPORT SYSTEM PERMEASE PROTEIN MALG"/>
    <property type="match status" value="1"/>
</dbReference>
<feature type="domain" description="ABC transmembrane type-1" evidence="10">
    <location>
        <begin position="87"/>
        <end position="278"/>
    </location>
</feature>
<dbReference type="EMBL" id="FQZO01000001">
    <property type="protein sequence ID" value="SHI42780.1"/>
    <property type="molecule type" value="Genomic_DNA"/>
</dbReference>
<evidence type="ECO:0000259" key="10">
    <source>
        <dbReference type="PROSITE" id="PS50928"/>
    </source>
</evidence>
<feature type="transmembrane region" description="Helical" evidence="9">
    <location>
        <begin position="124"/>
        <end position="149"/>
    </location>
</feature>
<dbReference type="CDD" id="cd06261">
    <property type="entry name" value="TM_PBP2"/>
    <property type="match status" value="1"/>
</dbReference>
<keyword evidence="7 9" id="KW-1133">Transmembrane helix</keyword>
<dbReference type="Pfam" id="PF00528">
    <property type="entry name" value="BPD_transp_1"/>
    <property type="match status" value="1"/>
</dbReference>
<dbReference type="OrthoDB" id="9794684at2"/>
<evidence type="ECO:0000256" key="4">
    <source>
        <dbReference type="ARBA" id="ARBA00022475"/>
    </source>
</evidence>
<dbReference type="PROSITE" id="PS50928">
    <property type="entry name" value="ABC_TM1"/>
    <property type="match status" value="1"/>
</dbReference>
<dbReference type="PANTHER" id="PTHR32243">
    <property type="entry name" value="MALTOSE TRANSPORT SYSTEM PERMEASE-RELATED"/>
    <property type="match status" value="1"/>
</dbReference>
<keyword evidence="12" id="KW-1185">Reference proteome</keyword>
<feature type="transmembrane region" description="Helical" evidence="9">
    <location>
        <begin position="90"/>
        <end position="112"/>
    </location>
</feature>
<dbReference type="AlphaFoldDB" id="A0A1M6B275"/>
<feature type="transmembrane region" description="Helical" evidence="9">
    <location>
        <begin position="28"/>
        <end position="49"/>
    </location>
</feature>
<dbReference type="GO" id="GO:0015423">
    <property type="term" value="F:ABC-type maltose transporter activity"/>
    <property type="evidence" value="ECO:0007669"/>
    <property type="project" value="TreeGrafter"/>
</dbReference>
<keyword evidence="8 9" id="KW-0472">Membrane</keyword>
<dbReference type="InterPro" id="IPR000515">
    <property type="entry name" value="MetI-like"/>
</dbReference>